<organism evidence="2 3">
    <name type="scientific">Coniosporium apollinis</name>
    <dbReference type="NCBI Taxonomy" id="61459"/>
    <lineage>
        <taxon>Eukaryota</taxon>
        <taxon>Fungi</taxon>
        <taxon>Dikarya</taxon>
        <taxon>Ascomycota</taxon>
        <taxon>Pezizomycotina</taxon>
        <taxon>Dothideomycetes</taxon>
        <taxon>Dothideomycetes incertae sedis</taxon>
        <taxon>Coniosporium</taxon>
    </lineage>
</organism>
<accession>A0ABQ9NWI7</accession>
<feature type="region of interest" description="Disordered" evidence="1">
    <location>
        <begin position="194"/>
        <end position="221"/>
    </location>
</feature>
<evidence type="ECO:0000313" key="2">
    <source>
        <dbReference type="EMBL" id="KAJ9664973.1"/>
    </source>
</evidence>
<dbReference type="CDD" id="cd02989">
    <property type="entry name" value="Phd_like_TxnDC9"/>
    <property type="match status" value="1"/>
</dbReference>
<reference evidence="2" key="1">
    <citation type="submission" date="2022-10" db="EMBL/GenBank/DDBJ databases">
        <title>Culturing micro-colonial fungi from biological soil crusts in the Mojave desert and describing Neophaeococcomyces mojavensis, and introducing the new genera and species Taxawa tesnikishii.</title>
        <authorList>
            <person name="Kurbessoian T."/>
            <person name="Stajich J.E."/>
        </authorList>
    </citation>
    <scope>NUCLEOTIDE SEQUENCE</scope>
    <source>
        <strain evidence="2">TK_1</strain>
    </source>
</reference>
<name>A0ABQ9NWI7_9PEZI</name>
<gene>
    <name evidence="2" type="ORF">H2201_004837</name>
</gene>
<dbReference type="EMBL" id="JAPDRL010000033">
    <property type="protein sequence ID" value="KAJ9664973.1"/>
    <property type="molecule type" value="Genomic_DNA"/>
</dbReference>
<proteinExistence type="predicted"/>
<comment type="caution">
    <text evidence="2">The sequence shown here is derived from an EMBL/GenBank/DDBJ whole genome shotgun (WGS) entry which is preliminary data.</text>
</comment>
<keyword evidence="3" id="KW-1185">Reference proteome</keyword>
<dbReference type="SUPFAM" id="SSF52833">
    <property type="entry name" value="Thioredoxin-like"/>
    <property type="match status" value="1"/>
</dbReference>
<evidence type="ECO:0008006" key="4">
    <source>
        <dbReference type="Google" id="ProtNLM"/>
    </source>
</evidence>
<dbReference type="Proteomes" id="UP001172684">
    <property type="component" value="Unassembled WGS sequence"/>
</dbReference>
<feature type="region of interest" description="Disordered" evidence="1">
    <location>
        <begin position="1"/>
        <end position="25"/>
    </location>
</feature>
<protein>
    <recommendedName>
        <fullName evidence="4">Thioredoxin domain-containing protein</fullName>
    </recommendedName>
</protein>
<dbReference type="Gene3D" id="3.40.30.10">
    <property type="entry name" value="Glutaredoxin"/>
    <property type="match status" value="1"/>
</dbReference>
<evidence type="ECO:0000256" key="1">
    <source>
        <dbReference type="SAM" id="MobiDB-lite"/>
    </source>
</evidence>
<sequence length="221" mass="24449">MPPLDAKVTSVLDRRPIQATDDSDDEDALISALEDDNDSSLSAFREQRLQQLHAEVARAKEMRNAGHGTYTEVTDEKALMEMTTAKENRLCVVHFFHRDFGRCGVMDGHLETLAPTHLDTRFLRINVEAAPFLVTKLNIKVLPCVLAFVDGISVDRIVGFEGLGRTPDVFTTRDLEARLLRAGVLVRAKITGEDAGGRTGKIGKGRSTKPESDEDEGDDWD</sequence>
<dbReference type="InterPro" id="IPR036249">
    <property type="entry name" value="Thioredoxin-like_sf"/>
</dbReference>
<dbReference type="PANTHER" id="PTHR21148">
    <property type="entry name" value="THIOREDOXIN DOMAIN-CONTAINING PROTEIN 9"/>
    <property type="match status" value="1"/>
</dbReference>
<evidence type="ECO:0000313" key="3">
    <source>
        <dbReference type="Proteomes" id="UP001172684"/>
    </source>
</evidence>
<feature type="compositionally biased region" description="Acidic residues" evidence="1">
    <location>
        <begin position="212"/>
        <end position="221"/>
    </location>
</feature>